<dbReference type="PANTHER" id="PTHR30032">
    <property type="entry name" value="N-ACETYLMURAMOYL-L-ALANINE AMIDASE-RELATED"/>
    <property type="match status" value="1"/>
</dbReference>
<keyword evidence="4" id="KW-1185">Reference proteome</keyword>
<feature type="domain" description="Bacterial Ig-like" evidence="2">
    <location>
        <begin position="411"/>
        <end position="468"/>
    </location>
</feature>
<dbReference type="RefSeq" id="WP_066619110.1">
    <property type="nucleotide sequence ID" value="NZ_FQXL01000009.1"/>
</dbReference>
<comment type="caution">
    <text evidence="3">The sequence shown here is derived from an EMBL/GenBank/DDBJ whole genome shotgun (WGS) entry which is preliminary data.</text>
</comment>
<evidence type="ECO:0000256" key="1">
    <source>
        <dbReference type="SAM" id="SignalP"/>
    </source>
</evidence>
<dbReference type="EMBL" id="LWAE01000001">
    <property type="protein sequence ID" value="KZL94126.1"/>
    <property type="molecule type" value="Genomic_DNA"/>
</dbReference>
<feature type="chain" id="PRO_5010248635" evidence="1">
    <location>
        <begin position="36"/>
        <end position="632"/>
    </location>
</feature>
<accession>A0A161XHI4</accession>
<protein>
    <submittedName>
        <fullName evidence="3">N-acetylmuramoyl-L-alanine amidase LytC</fullName>
        <ecNumber evidence="3">3.5.1.28</ecNumber>
    </submittedName>
</protein>
<evidence type="ECO:0000313" key="3">
    <source>
        <dbReference type="EMBL" id="KZL94126.1"/>
    </source>
</evidence>
<keyword evidence="3" id="KW-0378">Hydrolase</keyword>
<dbReference type="Pfam" id="PF04122">
    <property type="entry name" value="CW_binding_2"/>
    <property type="match status" value="3"/>
</dbReference>
<feature type="domain" description="Bacterial Ig-like" evidence="2">
    <location>
        <begin position="566"/>
        <end position="617"/>
    </location>
</feature>
<keyword evidence="1" id="KW-0732">Signal</keyword>
<dbReference type="EC" id="3.5.1.28" evidence="3"/>
<dbReference type="Proteomes" id="UP000076603">
    <property type="component" value="Unassembled WGS sequence"/>
</dbReference>
<dbReference type="STRING" id="1121326.CLMAG_11790"/>
<sequence>MKNIRTRFVLKSKKLAAIVMSAALVAAFNFTKVDAASIAARYNGVDRYETASKVCQDGWKEDTDYAVIVNGDNFPDAMTAAPLAKKYDAPILLTNTDILNPYTSVELNRLKVKNVFLIGGKSVISQSIEDALKAREIKVTRIGGTNRYETSILVAQKLGKVNEIAVVNGDQFHDGMSMASIAALKGIPIILTGSNYIPDTVKKYLQSNKKIEQAYVVGGTDQISDSVLSYIPNAKRIGEGDVYQRNTSIINAFQNEISTGTIFVASARDFPDSLVASSIAPKTSSPILYVDSPISDYTVNLLSSKIVNNIKILGGTGVVGYDLEYILSSIPLSISYVNNITDTIWQNQKYTPRPTVVVTATDGTLKEMPVTWNVSYLSTSKPGIYTINGTIDGTYRTITTTLIVNPLPVSIADISDEVQSGYSYSFPDTVNAKMSDGTVAKVDVNWEYGDQAINTPGVYTFYGTVNKYSKKVKLTLVVRDSGSSGTPSNQFDDTTIEIVQGESYKLPKTVLDKVTNKNLPVTWNTRSIDTSETGIVRLVGTVTGSSYNAYLTLIVTPKIVEVPQIVETVIQGSTYTMPTQVAAKTSDGQTIYVDVTWETPFVDLGSPQTYYLKGTVKHFEDPVVLVLKVVSY</sequence>
<dbReference type="AlphaFoldDB" id="A0A161XHI4"/>
<dbReference type="GO" id="GO:0008745">
    <property type="term" value="F:N-acetylmuramoyl-L-alanine amidase activity"/>
    <property type="evidence" value="ECO:0007669"/>
    <property type="project" value="UniProtKB-EC"/>
</dbReference>
<dbReference type="InterPro" id="IPR011081">
    <property type="entry name" value="Big_4"/>
</dbReference>
<dbReference type="PATRIC" id="fig|1121326.3.peg.1145"/>
<dbReference type="Pfam" id="PF07532">
    <property type="entry name" value="Big_4"/>
    <property type="match status" value="4"/>
</dbReference>
<dbReference type="Gene3D" id="3.40.50.12090">
    <property type="match status" value="1"/>
</dbReference>
<dbReference type="PANTHER" id="PTHR30032:SF8">
    <property type="entry name" value="GERMINATION-SPECIFIC N-ACETYLMURAMOYL-L-ALANINE AMIDASE"/>
    <property type="match status" value="1"/>
</dbReference>
<reference evidence="3 4" key="1">
    <citation type="submission" date="2016-04" db="EMBL/GenBank/DDBJ databases">
        <title>Genome sequence of Clostridium magnum DSM 2767.</title>
        <authorList>
            <person name="Poehlein A."/>
            <person name="Uhlig R."/>
            <person name="Fischer R."/>
            <person name="Bahl H."/>
            <person name="Daniel R."/>
        </authorList>
    </citation>
    <scope>NUCLEOTIDE SEQUENCE [LARGE SCALE GENOMIC DNA]</scope>
    <source>
        <strain evidence="3 4">DSM 2767</strain>
    </source>
</reference>
<feature type="domain" description="Bacterial Ig-like" evidence="2">
    <location>
        <begin position="337"/>
        <end position="394"/>
    </location>
</feature>
<dbReference type="InterPro" id="IPR051922">
    <property type="entry name" value="Bact_Sporulation_Assoc"/>
</dbReference>
<feature type="signal peptide" evidence="1">
    <location>
        <begin position="1"/>
        <end position="35"/>
    </location>
</feature>
<evidence type="ECO:0000313" key="4">
    <source>
        <dbReference type="Proteomes" id="UP000076603"/>
    </source>
</evidence>
<gene>
    <name evidence="3" type="primary">lytC_1</name>
    <name evidence="3" type="ORF">CLMAG_11790</name>
</gene>
<name>A0A161XHI4_9CLOT</name>
<evidence type="ECO:0000259" key="2">
    <source>
        <dbReference type="Pfam" id="PF07532"/>
    </source>
</evidence>
<feature type="domain" description="Bacterial Ig-like" evidence="2">
    <location>
        <begin position="492"/>
        <end position="544"/>
    </location>
</feature>
<proteinExistence type="predicted"/>
<dbReference type="OrthoDB" id="1927963at2"/>
<dbReference type="InterPro" id="IPR007253">
    <property type="entry name" value="Cell_wall-bd_2"/>
</dbReference>
<organism evidence="3 4">
    <name type="scientific">Clostridium magnum DSM 2767</name>
    <dbReference type="NCBI Taxonomy" id="1121326"/>
    <lineage>
        <taxon>Bacteria</taxon>
        <taxon>Bacillati</taxon>
        <taxon>Bacillota</taxon>
        <taxon>Clostridia</taxon>
        <taxon>Eubacteriales</taxon>
        <taxon>Clostridiaceae</taxon>
        <taxon>Clostridium</taxon>
    </lineage>
</organism>